<dbReference type="PANTHER" id="PTHR30026:SF20">
    <property type="entry name" value="OUTER MEMBRANE PROTEIN TOLC"/>
    <property type="match status" value="1"/>
</dbReference>
<evidence type="ECO:0000256" key="8">
    <source>
        <dbReference type="SAM" id="Coils"/>
    </source>
</evidence>
<evidence type="ECO:0000256" key="9">
    <source>
        <dbReference type="SAM" id="SignalP"/>
    </source>
</evidence>
<dbReference type="Proteomes" id="UP000320300">
    <property type="component" value="Unassembled WGS sequence"/>
</dbReference>
<keyword evidence="4" id="KW-1134">Transmembrane beta strand</keyword>
<comment type="similarity">
    <text evidence="2">Belongs to the outer membrane factor (OMF) (TC 1.B.17) family.</text>
</comment>
<evidence type="ECO:0000256" key="4">
    <source>
        <dbReference type="ARBA" id="ARBA00022452"/>
    </source>
</evidence>
<keyword evidence="11" id="KW-1185">Reference proteome</keyword>
<evidence type="ECO:0000256" key="6">
    <source>
        <dbReference type="ARBA" id="ARBA00023136"/>
    </source>
</evidence>
<keyword evidence="3" id="KW-0813">Transport</keyword>
<dbReference type="AlphaFoldDB" id="A0A521BQH1"/>
<evidence type="ECO:0000256" key="1">
    <source>
        <dbReference type="ARBA" id="ARBA00004442"/>
    </source>
</evidence>
<sequence>MKTTMNDQIRANALARFLAAGLICLWFLPGSASAQQNLSLKEALKISIENYGTIKAKEKYAAASKASVQQSRLDYLPNVNLSAQTDYGTVSGQNGPSYAFGSPGFTSSGPALAQQNWNAAFGALYLTNINWDFFSFGRSKERIKTAQMVASRDNNDTQQEIFQHEIRVSAAYLNLLAAQRLTASYQKNLDRADTLRNIIVLKAKHDLVAGVDSSQANAEVSNAKSTLMKMMNAEDEQSKNLIQFLGINPQKLNIDTFFISRLPAAIPSSPDSVSPQHPVLQYYKSRISVSEEQAKYYHTLNYPTFSLGGVLQTRGSGFSNSYASNQNNYTGNLWQGIKPDRSNYLVALGVTWNIIQPLRIKQQVKAQRLSTEGLKDEMNLTRQQLTAQLDLSEKRIKNAIADYYETPFQVKAATDAYHQKEILYRNGLTSLVDVTQALYALVRAETDRDIAFNNVWQALLLKAASSGDFSTFYKNL</sequence>
<evidence type="ECO:0000256" key="7">
    <source>
        <dbReference type="ARBA" id="ARBA00023237"/>
    </source>
</evidence>
<evidence type="ECO:0000256" key="5">
    <source>
        <dbReference type="ARBA" id="ARBA00022692"/>
    </source>
</evidence>
<keyword evidence="8" id="KW-0175">Coiled coil</keyword>
<keyword evidence="7" id="KW-0998">Cell outer membrane</keyword>
<evidence type="ECO:0000313" key="10">
    <source>
        <dbReference type="EMBL" id="SMO49349.1"/>
    </source>
</evidence>
<reference evidence="10 11" key="1">
    <citation type="submission" date="2017-05" db="EMBL/GenBank/DDBJ databases">
        <authorList>
            <person name="Varghese N."/>
            <person name="Submissions S."/>
        </authorList>
    </citation>
    <scope>NUCLEOTIDE SEQUENCE [LARGE SCALE GENOMIC DNA]</scope>
    <source>
        <strain evidence="10 11">DSM 19036</strain>
    </source>
</reference>
<dbReference type="PANTHER" id="PTHR30026">
    <property type="entry name" value="OUTER MEMBRANE PROTEIN TOLC"/>
    <property type="match status" value="1"/>
</dbReference>
<dbReference type="GO" id="GO:0009279">
    <property type="term" value="C:cell outer membrane"/>
    <property type="evidence" value="ECO:0007669"/>
    <property type="project" value="UniProtKB-SubCell"/>
</dbReference>
<gene>
    <name evidence="10" type="ORF">SAMN06265348_102550</name>
</gene>
<dbReference type="InterPro" id="IPR003423">
    <property type="entry name" value="OMP_efflux"/>
</dbReference>
<evidence type="ECO:0000256" key="3">
    <source>
        <dbReference type="ARBA" id="ARBA00022448"/>
    </source>
</evidence>
<proteinExistence type="inferred from homology"/>
<dbReference type="InterPro" id="IPR051906">
    <property type="entry name" value="TolC-like"/>
</dbReference>
<dbReference type="Gene3D" id="1.20.1600.10">
    <property type="entry name" value="Outer membrane efflux proteins (OEP)"/>
    <property type="match status" value="1"/>
</dbReference>
<dbReference type="GO" id="GO:0015562">
    <property type="term" value="F:efflux transmembrane transporter activity"/>
    <property type="evidence" value="ECO:0007669"/>
    <property type="project" value="InterPro"/>
</dbReference>
<dbReference type="Pfam" id="PF02321">
    <property type="entry name" value="OEP"/>
    <property type="match status" value="1"/>
</dbReference>
<keyword evidence="5" id="KW-0812">Transmembrane</keyword>
<protein>
    <submittedName>
        <fullName evidence="10">Outer membrane protein TolC</fullName>
    </submittedName>
</protein>
<dbReference type="GO" id="GO:1990281">
    <property type="term" value="C:efflux pump complex"/>
    <property type="evidence" value="ECO:0007669"/>
    <property type="project" value="TreeGrafter"/>
</dbReference>
<accession>A0A521BQH1</accession>
<dbReference type="RefSeq" id="WP_246101351.1">
    <property type="nucleotide sequence ID" value="NZ_CBCSJO010000003.1"/>
</dbReference>
<evidence type="ECO:0000313" key="11">
    <source>
        <dbReference type="Proteomes" id="UP000320300"/>
    </source>
</evidence>
<keyword evidence="9" id="KW-0732">Signal</keyword>
<dbReference type="GO" id="GO:0015288">
    <property type="term" value="F:porin activity"/>
    <property type="evidence" value="ECO:0007669"/>
    <property type="project" value="TreeGrafter"/>
</dbReference>
<feature type="signal peptide" evidence="9">
    <location>
        <begin position="1"/>
        <end position="34"/>
    </location>
</feature>
<dbReference type="SUPFAM" id="SSF56954">
    <property type="entry name" value="Outer membrane efflux proteins (OEP)"/>
    <property type="match status" value="1"/>
</dbReference>
<feature type="chain" id="PRO_5021836799" evidence="9">
    <location>
        <begin position="35"/>
        <end position="476"/>
    </location>
</feature>
<evidence type="ECO:0000256" key="2">
    <source>
        <dbReference type="ARBA" id="ARBA00007613"/>
    </source>
</evidence>
<feature type="coiled-coil region" evidence="8">
    <location>
        <begin position="375"/>
        <end position="402"/>
    </location>
</feature>
<name>A0A521BQH1_9SPHI</name>
<organism evidence="10 11">
    <name type="scientific">Pedobacter westerhofensis</name>
    <dbReference type="NCBI Taxonomy" id="425512"/>
    <lineage>
        <taxon>Bacteria</taxon>
        <taxon>Pseudomonadati</taxon>
        <taxon>Bacteroidota</taxon>
        <taxon>Sphingobacteriia</taxon>
        <taxon>Sphingobacteriales</taxon>
        <taxon>Sphingobacteriaceae</taxon>
        <taxon>Pedobacter</taxon>
    </lineage>
</organism>
<dbReference type="EMBL" id="FXTN01000002">
    <property type="protein sequence ID" value="SMO49349.1"/>
    <property type="molecule type" value="Genomic_DNA"/>
</dbReference>
<keyword evidence="6" id="KW-0472">Membrane</keyword>
<comment type="subcellular location">
    <subcellularLocation>
        <location evidence="1">Cell outer membrane</location>
    </subcellularLocation>
</comment>